<evidence type="ECO:0000313" key="2">
    <source>
        <dbReference type="EMBL" id="OGK15044.1"/>
    </source>
</evidence>
<protein>
    <recommendedName>
        <fullName evidence="1">Polymerase nucleotidyl transferase domain-containing protein</fullName>
    </recommendedName>
</protein>
<dbReference type="GO" id="GO:0016779">
    <property type="term" value="F:nucleotidyltransferase activity"/>
    <property type="evidence" value="ECO:0007669"/>
    <property type="project" value="InterPro"/>
</dbReference>
<dbReference type="Gene3D" id="3.30.460.10">
    <property type="entry name" value="Beta Polymerase, domain 2"/>
    <property type="match status" value="1"/>
</dbReference>
<evidence type="ECO:0000313" key="3">
    <source>
        <dbReference type="Proteomes" id="UP000178372"/>
    </source>
</evidence>
<dbReference type="SUPFAM" id="SSF81301">
    <property type="entry name" value="Nucleotidyltransferase"/>
    <property type="match status" value="1"/>
</dbReference>
<reference evidence="2 3" key="1">
    <citation type="journal article" date="2016" name="Nat. Commun.">
        <title>Thousands of microbial genomes shed light on interconnected biogeochemical processes in an aquifer system.</title>
        <authorList>
            <person name="Anantharaman K."/>
            <person name="Brown C.T."/>
            <person name="Hug L.A."/>
            <person name="Sharon I."/>
            <person name="Castelle C.J."/>
            <person name="Probst A.J."/>
            <person name="Thomas B.C."/>
            <person name="Singh A."/>
            <person name="Wilkins M.J."/>
            <person name="Karaoz U."/>
            <person name="Brodie E.L."/>
            <person name="Williams K.H."/>
            <person name="Hubbard S.S."/>
            <person name="Banfield J.F."/>
        </authorList>
    </citation>
    <scope>NUCLEOTIDE SEQUENCE [LARGE SCALE GENOMIC DNA]</scope>
</reference>
<name>A0A1F7G7Z3_9BACT</name>
<dbReference type="EMBL" id="MFZF01000036">
    <property type="protein sequence ID" value="OGK15044.1"/>
    <property type="molecule type" value="Genomic_DNA"/>
</dbReference>
<dbReference type="Proteomes" id="UP000178372">
    <property type="component" value="Unassembled WGS sequence"/>
</dbReference>
<evidence type="ECO:0000259" key="1">
    <source>
        <dbReference type="Pfam" id="PF01909"/>
    </source>
</evidence>
<proteinExistence type="predicted"/>
<comment type="caution">
    <text evidence="2">The sequence shown here is derived from an EMBL/GenBank/DDBJ whole genome shotgun (WGS) entry which is preliminary data.</text>
</comment>
<dbReference type="InterPro" id="IPR002934">
    <property type="entry name" value="Polymerase_NTP_transf_dom"/>
</dbReference>
<dbReference type="CDD" id="cd05403">
    <property type="entry name" value="NT_KNTase_like"/>
    <property type="match status" value="1"/>
</dbReference>
<dbReference type="Pfam" id="PF01909">
    <property type="entry name" value="NTP_transf_2"/>
    <property type="match status" value="1"/>
</dbReference>
<sequence length="245" mass="28086">MNLPNKIKLALEDIYSKTSPVSIFLYGSQARGDATPKSDYEVGILYKAIEKIHRFDLQEMHSIENLNIYPFIYEDFIQYSLDSPFPEALYLRSLFDGGAFTLYGKKVVEETSPPAILTSDLLEEISFEIAYALGALLSFRKKDISTASDQFVKAIMYGSRLLIMLRKKKYVLRYDEIITNTVKLYIPDEYKDLILRTSKIRKGTNSLQLQDIYTGISYLNQVIRTEIKKMLGQGNDVVLEGVRKT</sequence>
<organism evidence="2 3">
    <name type="scientific">Candidatus Roizmanbacteria bacterium RIFCSPHIGHO2_01_FULL_39_12b</name>
    <dbReference type="NCBI Taxonomy" id="1802030"/>
    <lineage>
        <taxon>Bacteria</taxon>
        <taxon>Candidatus Roizmaniibacteriota</taxon>
    </lineage>
</organism>
<dbReference type="InterPro" id="IPR043519">
    <property type="entry name" value="NT_sf"/>
</dbReference>
<feature type="domain" description="Polymerase nucleotidyl transferase" evidence="1">
    <location>
        <begin position="6"/>
        <end position="51"/>
    </location>
</feature>
<gene>
    <name evidence="2" type="ORF">A2690_02950</name>
</gene>
<dbReference type="AlphaFoldDB" id="A0A1F7G7Z3"/>
<accession>A0A1F7G7Z3</accession>